<reference evidence="3" key="1">
    <citation type="submission" date="2021-05" db="EMBL/GenBank/DDBJ databases">
        <authorList>
            <person name="Tigano A."/>
        </authorList>
    </citation>
    <scope>NUCLEOTIDE SEQUENCE</scope>
</reference>
<dbReference type="EMBL" id="CAJRST010014446">
    <property type="protein sequence ID" value="CAG5929433.1"/>
    <property type="molecule type" value="Genomic_DNA"/>
</dbReference>
<dbReference type="AlphaFoldDB" id="A0A8S4BGB5"/>
<gene>
    <name evidence="3" type="ORF">MMEN_LOCUS13058</name>
</gene>
<dbReference type="InterPro" id="IPR032675">
    <property type="entry name" value="LRR_dom_sf"/>
</dbReference>
<evidence type="ECO:0000313" key="4">
    <source>
        <dbReference type="Proteomes" id="UP000677803"/>
    </source>
</evidence>
<feature type="non-terminal residue" evidence="3">
    <location>
        <position position="1"/>
    </location>
</feature>
<protein>
    <submittedName>
        <fullName evidence="3">(Atlantic silverside) hypothetical protein</fullName>
    </submittedName>
</protein>
<evidence type="ECO:0000313" key="3">
    <source>
        <dbReference type="EMBL" id="CAG5929433.1"/>
    </source>
</evidence>
<evidence type="ECO:0000256" key="1">
    <source>
        <dbReference type="ARBA" id="ARBA00022614"/>
    </source>
</evidence>
<keyword evidence="1" id="KW-0433">Leucine-rich repeat</keyword>
<keyword evidence="2" id="KW-0677">Repeat</keyword>
<dbReference type="OrthoDB" id="120976at2759"/>
<dbReference type="SMART" id="SM00368">
    <property type="entry name" value="LRR_RI"/>
    <property type="match status" value="1"/>
</dbReference>
<keyword evidence="4" id="KW-1185">Reference proteome</keyword>
<dbReference type="SUPFAM" id="SSF52047">
    <property type="entry name" value="RNI-like"/>
    <property type="match status" value="1"/>
</dbReference>
<accession>A0A8S4BGB5</accession>
<dbReference type="Proteomes" id="UP000677803">
    <property type="component" value="Unassembled WGS sequence"/>
</dbReference>
<dbReference type="InterPro" id="IPR051261">
    <property type="entry name" value="NLR"/>
</dbReference>
<evidence type="ECO:0000256" key="2">
    <source>
        <dbReference type="ARBA" id="ARBA00022737"/>
    </source>
</evidence>
<dbReference type="PANTHER" id="PTHR24106">
    <property type="entry name" value="NACHT, LRR AND CARD DOMAINS-CONTAINING"/>
    <property type="match status" value="1"/>
</dbReference>
<dbReference type="Gene3D" id="3.80.10.10">
    <property type="entry name" value="Ribonuclease Inhibitor"/>
    <property type="match status" value="1"/>
</dbReference>
<sequence>MTVDKVLEKKNVTILEGLLTPWPPNQDADKKIITYLRSIRRKTLSPDCCISLFQAMVEMRDHKVKDEIQEYLKLSDRSKTELSPLHCSALVYMLQVSKNELDVLDLKSYNTTDEGRRRLIPAVRSSRTVILENCKVTGEWIEHLVFGLKFPFSPLRHLNLSNNDLEDSGVEILCNGLSSQTCRIETL</sequence>
<name>A0A8S4BGB5_9TELE</name>
<comment type="caution">
    <text evidence="3">The sequence shown here is derived from an EMBL/GenBank/DDBJ whole genome shotgun (WGS) entry which is preliminary data.</text>
</comment>
<proteinExistence type="predicted"/>
<organism evidence="3 4">
    <name type="scientific">Menidia menidia</name>
    <name type="common">Atlantic silverside</name>
    <dbReference type="NCBI Taxonomy" id="238744"/>
    <lineage>
        <taxon>Eukaryota</taxon>
        <taxon>Metazoa</taxon>
        <taxon>Chordata</taxon>
        <taxon>Craniata</taxon>
        <taxon>Vertebrata</taxon>
        <taxon>Euteleostomi</taxon>
        <taxon>Actinopterygii</taxon>
        <taxon>Neopterygii</taxon>
        <taxon>Teleostei</taxon>
        <taxon>Neoteleostei</taxon>
        <taxon>Acanthomorphata</taxon>
        <taxon>Ovalentaria</taxon>
        <taxon>Atherinomorphae</taxon>
        <taxon>Atheriniformes</taxon>
        <taxon>Atherinopsidae</taxon>
        <taxon>Menidiinae</taxon>
        <taxon>Menidia</taxon>
    </lineage>
</organism>